<keyword evidence="2" id="KW-1185">Reference proteome</keyword>
<dbReference type="OrthoDB" id="2964870at2759"/>
<organism evidence="1 2">
    <name type="scientific">Dendrothele bispora (strain CBS 962.96)</name>
    <dbReference type="NCBI Taxonomy" id="1314807"/>
    <lineage>
        <taxon>Eukaryota</taxon>
        <taxon>Fungi</taxon>
        <taxon>Dikarya</taxon>
        <taxon>Basidiomycota</taxon>
        <taxon>Agaricomycotina</taxon>
        <taxon>Agaricomycetes</taxon>
        <taxon>Agaricomycetidae</taxon>
        <taxon>Agaricales</taxon>
        <taxon>Agaricales incertae sedis</taxon>
        <taxon>Dendrothele</taxon>
    </lineage>
</organism>
<reference evidence="1 2" key="1">
    <citation type="journal article" date="2019" name="Nat. Ecol. Evol.">
        <title>Megaphylogeny resolves global patterns of mushroom evolution.</title>
        <authorList>
            <person name="Varga T."/>
            <person name="Krizsan K."/>
            <person name="Foldi C."/>
            <person name="Dima B."/>
            <person name="Sanchez-Garcia M."/>
            <person name="Sanchez-Ramirez S."/>
            <person name="Szollosi G.J."/>
            <person name="Szarkandi J.G."/>
            <person name="Papp V."/>
            <person name="Albert L."/>
            <person name="Andreopoulos W."/>
            <person name="Angelini C."/>
            <person name="Antonin V."/>
            <person name="Barry K.W."/>
            <person name="Bougher N.L."/>
            <person name="Buchanan P."/>
            <person name="Buyck B."/>
            <person name="Bense V."/>
            <person name="Catcheside P."/>
            <person name="Chovatia M."/>
            <person name="Cooper J."/>
            <person name="Damon W."/>
            <person name="Desjardin D."/>
            <person name="Finy P."/>
            <person name="Geml J."/>
            <person name="Haridas S."/>
            <person name="Hughes K."/>
            <person name="Justo A."/>
            <person name="Karasinski D."/>
            <person name="Kautmanova I."/>
            <person name="Kiss B."/>
            <person name="Kocsube S."/>
            <person name="Kotiranta H."/>
            <person name="LaButti K.M."/>
            <person name="Lechner B.E."/>
            <person name="Liimatainen K."/>
            <person name="Lipzen A."/>
            <person name="Lukacs Z."/>
            <person name="Mihaltcheva S."/>
            <person name="Morgado L.N."/>
            <person name="Niskanen T."/>
            <person name="Noordeloos M.E."/>
            <person name="Ohm R.A."/>
            <person name="Ortiz-Santana B."/>
            <person name="Ovrebo C."/>
            <person name="Racz N."/>
            <person name="Riley R."/>
            <person name="Savchenko A."/>
            <person name="Shiryaev A."/>
            <person name="Soop K."/>
            <person name="Spirin V."/>
            <person name="Szebenyi C."/>
            <person name="Tomsovsky M."/>
            <person name="Tulloss R.E."/>
            <person name="Uehling J."/>
            <person name="Grigoriev I.V."/>
            <person name="Vagvolgyi C."/>
            <person name="Papp T."/>
            <person name="Martin F.M."/>
            <person name="Miettinen O."/>
            <person name="Hibbett D.S."/>
            <person name="Nagy L.G."/>
        </authorList>
    </citation>
    <scope>NUCLEOTIDE SEQUENCE [LARGE SCALE GENOMIC DNA]</scope>
    <source>
        <strain evidence="1 2">CBS 962.96</strain>
    </source>
</reference>
<accession>A0A4V4HH34</accession>
<proteinExistence type="predicted"/>
<sequence length="245" mass="27339">MPSTTSDSWAKQLSDLATNFEKCCGAAALFFWSVHSATGLRLEAPSIMYEFVDNFNFGHDPEGVLFFHNKSDFNSPEKVSYKIVYNRAATPAVVRVDFYGEDDDYKAGFITNDTANMDTYLDCNVKDGIGKFSPYHGAVTYGHLHKNTTSTQTRLMLDPIGRQATWTNDKKESIDTIGSFYFNAMSDFVAGTANVVADYNKERVAFYQKIGSDDEKFIGVFYPNIALPAGDDNHAKPVTATWKDI</sequence>
<evidence type="ECO:0000313" key="2">
    <source>
        <dbReference type="Proteomes" id="UP000297245"/>
    </source>
</evidence>
<dbReference type="AlphaFoldDB" id="A0A4V4HH34"/>
<dbReference type="EMBL" id="ML179094">
    <property type="protein sequence ID" value="THV01146.1"/>
    <property type="molecule type" value="Genomic_DNA"/>
</dbReference>
<gene>
    <name evidence="1" type="ORF">K435DRAFT_854114</name>
</gene>
<protein>
    <submittedName>
        <fullName evidence="1">Uncharacterized protein</fullName>
    </submittedName>
</protein>
<evidence type="ECO:0000313" key="1">
    <source>
        <dbReference type="EMBL" id="THV01146.1"/>
    </source>
</evidence>
<dbReference type="Proteomes" id="UP000297245">
    <property type="component" value="Unassembled WGS sequence"/>
</dbReference>
<name>A0A4V4HH34_DENBC</name>